<organism evidence="9 10">
    <name type="scientific">Musa troglodytarum</name>
    <name type="common">fe'i banana</name>
    <dbReference type="NCBI Taxonomy" id="320322"/>
    <lineage>
        <taxon>Eukaryota</taxon>
        <taxon>Viridiplantae</taxon>
        <taxon>Streptophyta</taxon>
        <taxon>Embryophyta</taxon>
        <taxon>Tracheophyta</taxon>
        <taxon>Spermatophyta</taxon>
        <taxon>Magnoliopsida</taxon>
        <taxon>Liliopsida</taxon>
        <taxon>Zingiberales</taxon>
        <taxon>Musaceae</taxon>
        <taxon>Musa</taxon>
    </lineage>
</organism>
<comment type="subcellular location">
    <subcellularLocation>
        <location evidence="1">Nucleus</location>
    </subcellularLocation>
</comment>
<dbReference type="Gene3D" id="3.40.50.300">
    <property type="entry name" value="P-loop containing nucleotide triphosphate hydrolases"/>
    <property type="match status" value="1"/>
</dbReference>
<dbReference type="InterPro" id="IPR043472">
    <property type="entry name" value="Macro_dom-like"/>
</dbReference>
<keyword evidence="6" id="KW-0539">Nucleus</keyword>
<evidence type="ECO:0000256" key="3">
    <source>
        <dbReference type="ARBA" id="ARBA00022741"/>
    </source>
</evidence>
<evidence type="ECO:0000256" key="6">
    <source>
        <dbReference type="ARBA" id="ARBA00023242"/>
    </source>
</evidence>
<accession>A0A9E7FR54</accession>
<dbReference type="Gene3D" id="3.40.50.10810">
    <property type="entry name" value="Tandem AAA-ATPase domain"/>
    <property type="match status" value="1"/>
</dbReference>
<dbReference type="InterPro" id="IPR014001">
    <property type="entry name" value="Helicase_ATP-bd"/>
</dbReference>
<evidence type="ECO:0000259" key="8">
    <source>
        <dbReference type="SMART" id="SM00490"/>
    </source>
</evidence>
<sequence>MEYKRRLLLAAKLVLSSDLRDEGGHPPDPADLGVTATLKPHQIEGVSWLICRYHLGVSVILVVLCPLSVTDGWISEFTKFCPALRVLLYDLPFDVLLTTYDIALLDQNFLSQIPWHHVVIDEAQRLKNPYSVLYNVLEQKFIMPRRLLLTGTPIQNNLTEIWALMHFCMPSVFGTLEQFISTFKEAGISSKGSESDRVKRQFGILRYILRAFMLRRTKAVLIERGTLTLPPLTEITVMAPLMPLQKKVYMSILRKELQTLLSISLGSTSNQSLQNIVIQLRKACSHPYLFTGIEPEPYEEGEHLVQASGKLIILDLLLQKLYAAGHRVLLFAQMTRTLDILQDFLELRKYTYERLDGSVRAEERFAAIRSFSKQPVKGDVIHQDKQDVAFIFMISTRAGGVGLNLIAADTVIFYEQDWNPQVDKQALQRSHRIGQMNHVLSINLVTEDTIEEAIMRRAERKLWLSNNVVHQEDETYAAGKDVGTDTGDMRSLIIGLQLFDPMDVNKDSIDADNMVELNEMADKVVEMRNHETSDKDVRRFKINKKDMLESGDMFAKSYGSATSATFDPRVDEASYLSWLQKFKEASVSREASYLEQGKRRHLSEEYQRKREADKKKAEEKQLAKWEALGYQTLAVKEPDLIVENSVLSDLGYVQFVYGDCTKPSKVCPSEPAIIFSIVQNSPLWVALAVVQSYNPRRKIPRSNISMVDLERCLSKASFTAAQNSASIHMPRIDYQDGSQRSEWYTVERLLRKYASIYGITIYVLLSSSIQRAIRADLFKFCYVNYL</sequence>
<dbReference type="Pfam" id="PF00176">
    <property type="entry name" value="SNF2-rel_dom"/>
    <property type="match status" value="1"/>
</dbReference>
<proteinExistence type="inferred from homology"/>
<dbReference type="InterPro" id="IPR000330">
    <property type="entry name" value="SNF2_N"/>
</dbReference>
<dbReference type="InterPro" id="IPR027417">
    <property type="entry name" value="P-loop_NTPase"/>
</dbReference>
<dbReference type="EMBL" id="CP097507">
    <property type="protein sequence ID" value="URE01396.1"/>
    <property type="molecule type" value="Genomic_DNA"/>
</dbReference>
<dbReference type="SMART" id="SM00487">
    <property type="entry name" value="DEXDc"/>
    <property type="match status" value="1"/>
</dbReference>
<name>A0A9E7FR54_9LILI</name>
<dbReference type="Pfam" id="PF00271">
    <property type="entry name" value="Helicase_C"/>
    <property type="match status" value="1"/>
</dbReference>
<dbReference type="OrthoDB" id="5857104at2759"/>
<dbReference type="GO" id="GO:0016787">
    <property type="term" value="F:hydrolase activity"/>
    <property type="evidence" value="ECO:0007669"/>
    <property type="project" value="UniProtKB-KW"/>
</dbReference>
<keyword evidence="10" id="KW-1185">Reference proteome</keyword>
<dbReference type="AlphaFoldDB" id="A0A9E7FR54"/>
<dbReference type="GO" id="GO:0006281">
    <property type="term" value="P:DNA repair"/>
    <property type="evidence" value="ECO:0007669"/>
    <property type="project" value="InterPro"/>
</dbReference>
<keyword evidence="4" id="KW-0378">Hydrolase</keyword>
<keyword evidence="5" id="KW-0067">ATP-binding</keyword>
<dbReference type="FunFam" id="3.40.50.300:FF:001488">
    <property type="entry name" value="Putative helicase CHR10"/>
    <property type="match status" value="1"/>
</dbReference>
<dbReference type="SUPFAM" id="SSF52540">
    <property type="entry name" value="P-loop containing nucleoside triphosphate hydrolases"/>
    <property type="match status" value="2"/>
</dbReference>
<dbReference type="InterPro" id="IPR049730">
    <property type="entry name" value="SNF2/RAD54-like_C"/>
</dbReference>
<dbReference type="GO" id="GO:0005524">
    <property type="term" value="F:ATP binding"/>
    <property type="evidence" value="ECO:0007669"/>
    <property type="project" value="UniProtKB-KW"/>
</dbReference>
<dbReference type="GO" id="GO:0005634">
    <property type="term" value="C:nucleus"/>
    <property type="evidence" value="ECO:0007669"/>
    <property type="project" value="UniProtKB-SubCell"/>
</dbReference>
<gene>
    <name evidence="9" type="ORF">MUK42_21350</name>
</gene>
<evidence type="ECO:0000259" key="7">
    <source>
        <dbReference type="SMART" id="SM00487"/>
    </source>
</evidence>
<keyword evidence="3" id="KW-0547">Nucleotide-binding</keyword>
<comment type="similarity">
    <text evidence="2">Belongs to the SNF2/RAD54 helicase family.</text>
</comment>
<dbReference type="Proteomes" id="UP001055439">
    <property type="component" value="Chromosome 5"/>
</dbReference>
<dbReference type="PANTHER" id="PTHR47157">
    <property type="entry name" value="CHROMODOMAIN-HELICASE-DNA-BINDING PROTEIN 1-LIKE"/>
    <property type="match status" value="1"/>
</dbReference>
<evidence type="ECO:0000256" key="4">
    <source>
        <dbReference type="ARBA" id="ARBA00022801"/>
    </source>
</evidence>
<feature type="domain" description="Helicase ATP-binding" evidence="7">
    <location>
        <begin position="34"/>
        <end position="179"/>
    </location>
</feature>
<feature type="domain" description="Helicase C-terminal" evidence="8">
    <location>
        <begin position="339"/>
        <end position="434"/>
    </location>
</feature>
<evidence type="ECO:0000256" key="1">
    <source>
        <dbReference type="ARBA" id="ARBA00004123"/>
    </source>
</evidence>
<dbReference type="PANTHER" id="PTHR47157:SF1">
    <property type="entry name" value="CHROMODOMAIN-HELICASE-DNA-BINDING PROTEIN 1-LIKE"/>
    <property type="match status" value="1"/>
</dbReference>
<dbReference type="InterPro" id="IPR031053">
    <property type="entry name" value="ALC1"/>
</dbReference>
<dbReference type="GO" id="GO:0006338">
    <property type="term" value="P:chromatin remodeling"/>
    <property type="evidence" value="ECO:0007669"/>
    <property type="project" value="InterPro"/>
</dbReference>
<protein>
    <submittedName>
        <fullName evidence="9">Class II histone deacetylase complex subunits 2 and 3</fullName>
    </submittedName>
</protein>
<evidence type="ECO:0000313" key="10">
    <source>
        <dbReference type="Proteomes" id="UP001055439"/>
    </source>
</evidence>
<dbReference type="CDD" id="cd18793">
    <property type="entry name" value="SF2_C_SNF"/>
    <property type="match status" value="1"/>
</dbReference>
<dbReference type="SMART" id="SM00490">
    <property type="entry name" value="HELICc"/>
    <property type="match status" value="1"/>
</dbReference>
<dbReference type="SUPFAM" id="SSF52949">
    <property type="entry name" value="Macro domain-like"/>
    <property type="match status" value="1"/>
</dbReference>
<dbReference type="GO" id="GO:0003678">
    <property type="term" value="F:DNA helicase activity"/>
    <property type="evidence" value="ECO:0007669"/>
    <property type="project" value="InterPro"/>
</dbReference>
<dbReference type="Gene3D" id="3.40.220.10">
    <property type="entry name" value="Leucine Aminopeptidase, subunit E, domain 1"/>
    <property type="match status" value="1"/>
</dbReference>
<dbReference type="InterPro" id="IPR038718">
    <property type="entry name" value="SNF2-like_sf"/>
</dbReference>
<evidence type="ECO:0000313" key="9">
    <source>
        <dbReference type="EMBL" id="URE01396.1"/>
    </source>
</evidence>
<reference evidence="9" key="1">
    <citation type="submission" date="2022-05" db="EMBL/GenBank/DDBJ databases">
        <title>The Musa troglodytarum L. genome provides insights into the mechanism of non-climacteric behaviour and enrichment of carotenoids.</title>
        <authorList>
            <person name="Wang J."/>
        </authorList>
    </citation>
    <scope>NUCLEOTIDE SEQUENCE</scope>
    <source>
        <tissue evidence="9">Leaf</tissue>
    </source>
</reference>
<dbReference type="InterPro" id="IPR001650">
    <property type="entry name" value="Helicase_C-like"/>
</dbReference>
<evidence type="ECO:0000256" key="2">
    <source>
        <dbReference type="ARBA" id="ARBA00007025"/>
    </source>
</evidence>
<evidence type="ECO:0000256" key="5">
    <source>
        <dbReference type="ARBA" id="ARBA00022840"/>
    </source>
</evidence>